<feature type="transmembrane region" description="Helical" evidence="2">
    <location>
        <begin position="162"/>
        <end position="188"/>
    </location>
</feature>
<protein>
    <recommendedName>
        <fullName evidence="5">Integral membrane protein</fullName>
    </recommendedName>
</protein>
<gene>
    <name evidence="3" type="ORF">FE257_007396</name>
</gene>
<accession>A0AAD4GVB3</accession>
<feature type="region of interest" description="Disordered" evidence="1">
    <location>
        <begin position="303"/>
        <end position="325"/>
    </location>
</feature>
<feature type="transmembrane region" description="Helical" evidence="2">
    <location>
        <begin position="12"/>
        <end position="31"/>
    </location>
</feature>
<dbReference type="PANTHER" id="PTHR28019">
    <property type="entry name" value="CELL MEMBRANE PROTEIN YLR413W-RELATED"/>
    <property type="match status" value="1"/>
</dbReference>
<dbReference type="FunFam" id="1.20.140.150:FF:000064">
    <property type="entry name" value="Integral membrane protein (AFU_orthologue AFUA_6G07470)"/>
    <property type="match status" value="1"/>
</dbReference>
<dbReference type="EMBL" id="VCAU01000037">
    <property type="protein sequence ID" value="KAF9889288.1"/>
    <property type="molecule type" value="Genomic_DNA"/>
</dbReference>
<evidence type="ECO:0000313" key="4">
    <source>
        <dbReference type="Proteomes" id="UP001194746"/>
    </source>
</evidence>
<dbReference type="Pfam" id="PF06687">
    <property type="entry name" value="SUR7"/>
    <property type="match status" value="1"/>
</dbReference>
<comment type="caution">
    <text evidence="3">The sequence shown here is derived from an EMBL/GenBank/DDBJ whole genome shotgun (WGS) entry which is preliminary data.</text>
</comment>
<dbReference type="PANTHER" id="PTHR28019:SF3">
    <property type="entry name" value="INTEGRAL MEMBRANE PROTEIN (AFU_ORTHOLOGUE AFUA_6G07470)"/>
    <property type="match status" value="1"/>
</dbReference>
<sequence>MGKGGRVLCIITPYLLTIASLVCIIFVGLGCTNSNSGTLNDLYFFRADLDNVTDSSTVTSKVTDALSDAGVKVDDGDITTALQEVQKQFDLMDFYTIGLWGYCDGNINNDKYNVTECSKPKSMFWFDPLEVWNLDQTGLENALPDGVEKTLNIYKSVSKWMFVAYIVAFVATIMELVLGVFAVCSRWGSCVTTLVAVVAFLFTAAASATSTALFAVISGVFNEKLKPYGIVGHMGRNIYVATWLAVAFSLAAGLFWMISTCCCSGRSPYNHKEHRNRAVTAEKAPYTYEPLGPYGTPYTNTNTSYPPTAPATGQRTNAYEPFRHV</sequence>
<evidence type="ECO:0000313" key="3">
    <source>
        <dbReference type="EMBL" id="KAF9889288.1"/>
    </source>
</evidence>
<organism evidence="3 4">
    <name type="scientific">Aspergillus nanangensis</name>
    <dbReference type="NCBI Taxonomy" id="2582783"/>
    <lineage>
        <taxon>Eukaryota</taxon>
        <taxon>Fungi</taxon>
        <taxon>Dikarya</taxon>
        <taxon>Ascomycota</taxon>
        <taxon>Pezizomycotina</taxon>
        <taxon>Eurotiomycetes</taxon>
        <taxon>Eurotiomycetidae</taxon>
        <taxon>Eurotiales</taxon>
        <taxon>Aspergillaceae</taxon>
        <taxon>Aspergillus</taxon>
        <taxon>Aspergillus subgen. Circumdati</taxon>
    </lineage>
</organism>
<feature type="compositionally biased region" description="Low complexity" evidence="1">
    <location>
        <begin position="303"/>
        <end position="312"/>
    </location>
</feature>
<dbReference type="InterPro" id="IPR052413">
    <property type="entry name" value="SUR7_domain"/>
</dbReference>
<evidence type="ECO:0000256" key="2">
    <source>
        <dbReference type="SAM" id="Phobius"/>
    </source>
</evidence>
<dbReference type="AlphaFoldDB" id="A0AAD4GVB3"/>
<keyword evidence="4" id="KW-1185">Reference proteome</keyword>
<name>A0AAD4GVB3_ASPNN</name>
<reference evidence="3" key="1">
    <citation type="journal article" date="2019" name="Beilstein J. Org. Chem.">
        <title>Nanangenines: drimane sesquiterpenoids as the dominant metabolite cohort of a novel Australian fungus, Aspergillus nanangensis.</title>
        <authorList>
            <person name="Lacey H.J."/>
            <person name="Gilchrist C.L.M."/>
            <person name="Crombie A."/>
            <person name="Kalaitzis J.A."/>
            <person name="Vuong D."/>
            <person name="Rutledge P.J."/>
            <person name="Turner P."/>
            <person name="Pitt J.I."/>
            <person name="Lacey E."/>
            <person name="Chooi Y.H."/>
            <person name="Piggott A.M."/>
        </authorList>
    </citation>
    <scope>NUCLEOTIDE SEQUENCE</scope>
    <source>
        <strain evidence="3">MST-FP2251</strain>
    </source>
</reference>
<dbReference type="GO" id="GO:0051285">
    <property type="term" value="C:cell cortex of cell tip"/>
    <property type="evidence" value="ECO:0007669"/>
    <property type="project" value="TreeGrafter"/>
</dbReference>
<evidence type="ECO:0008006" key="5">
    <source>
        <dbReference type="Google" id="ProtNLM"/>
    </source>
</evidence>
<reference evidence="3" key="2">
    <citation type="submission" date="2020-02" db="EMBL/GenBank/DDBJ databases">
        <authorList>
            <person name="Gilchrist C.L.M."/>
            <person name="Chooi Y.-H."/>
        </authorList>
    </citation>
    <scope>NUCLEOTIDE SEQUENCE</scope>
    <source>
        <strain evidence="3">MST-FP2251</strain>
    </source>
</reference>
<dbReference type="Proteomes" id="UP001194746">
    <property type="component" value="Unassembled WGS sequence"/>
</dbReference>
<dbReference type="PROSITE" id="PS51257">
    <property type="entry name" value="PROKAR_LIPOPROTEIN"/>
    <property type="match status" value="1"/>
</dbReference>
<dbReference type="InterPro" id="IPR009571">
    <property type="entry name" value="SUR7/Rim9-like_fungi"/>
</dbReference>
<keyword evidence="2" id="KW-0812">Transmembrane</keyword>
<proteinExistence type="predicted"/>
<dbReference type="GO" id="GO:0031505">
    <property type="term" value="P:fungal-type cell wall organization"/>
    <property type="evidence" value="ECO:0007669"/>
    <property type="project" value="TreeGrafter"/>
</dbReference>
<dbReference type="Gene3D" id="1.20.140.150">
    <property type="match status" value="1"/>
</dbReference>
<keyword evidence="2" id="KW-1133">Transmembrane helix</keyword>
<dbReference type="GO" id="GO:0005886">
    <property type="term" value="C:plasma membrane"/>
    <property type="evidence" value="ECO:0007669"/>
    <property type="project" value="InterPro"/>
</dbReference>
<keyword evidence="2" id="KW-0472">Membrane</keyword>
<feature type="transmembrane region" description="Helical" evidence="2">
    <location>
        <begin position="194"/>
        <end position="217"/>
    </location>
</feature>
<feature type="transmembrane region" description="Helical" evidence="2">
    <location>
        <begin position="238"/>
        <end position="258"/>
    </location>
</feature>
<evidence type="ECO:0000256" key="1">
    <source>
        <dbReference type="SAM" id="MobiDB-lite"/>
    </source>
</evidence>